<keyword evidence="3 6" id="KW-0418">Kinase</keyword>
<dbReference type="InterPro" id="IPR045540">
    <property type="entry name" value="YegS/DAGK_C"/>
</dbReference>
<protein>
    <submittedName>
        <fullName evidence="6">Sphinganine kinase</fullName>
    </submittedName>
</protein>
<feature type="domain" description="DAGKc" evidence="5">
    <location>
        <begin position="145"/>
        <end position="284"/>
    </location>
</feature>
<dbReference type="Gene3D" id="2.60.200.40">
    <property type="match status" value="1"/>
</dbReference>
<evidence type="ECO:0000313" key="6">
    <source>
        <dbReference type="EMBL" id="GMM45036.1"/>
    </source>
</evidence>
<dbReference type="SUPFAM" id="SSF111331">
    <property type="entry name" value="NAD kinase/diacylglycerol kinase-like"/>
    <property type="match status" value="1"/>
</dbReference>
<accession>A0AAV5R185</accession>
<keyword evidence="7" id="KW-1185">Reference proteome</keyword>
<dbReference type="Proteomes" id="UP001378960">
    <property type="component" value="Unassembled WGS sequence"/>
</dbReference>
<dbReference type="EMBL" id="BTGB01000001">
    <property type="protein sequence ID" value="GMM45036.1"/>
    <property type="molecule type" value="Genomic_DNA"/>
</dbReference>
<dbReference type="GO" id="GO:0016020">
    <property type="term" value="C:membrane"/>
    <property type="evidence" value="ECO:0007669"/>
    <property type="project" value="TreeGrafter"/>
</dbReference>
<proteinExistence type="predicted"/>
<dbReference type="GO" id="GO:0005737">
    <property type="term" value="C:cytoplasm"/>
    <property type="evidence" value="ECO:0007669"/>
    <property type="project" value="TreeGrafter"/>
</dbReference>
<name>A0AAV5R185_PICKL</name>
<sequence length="522" mass="58792">MRGQIDIEKGGIRLYGQPLTLNAYENDNSSSIGCCLSVPFSTRTSNFNVNSGNNFIPFINILHVEKATSIMNGEIEITFAYPIDGKMNITENQSLEFQLPYEDAKREYIPKNITLKICDNENENDNEAIDDIIGKIMSLSYPFSKKRPRIYVLINPHSGKGEAVKIYNEQAKPIIIGSHCEVTVQHTEYSGHASDIAENIDIDKYDMILCASGDGIPYEVINGFYKREDKCKAFSRINIVQIPGGSGNAMSLSCLGATSSSLAILRALKGKSSQIDLMAISKESSNEIILSFLSQTYGAIAQADIGTEWIRSIGSIRFDLGVAYEVLNNRKYPFDLAVKMGCRDNSEIIKHFENIKDIEDRELTQENFKLKYNEEFQNNANINNLPESWEIYDEKISNNANIFYAGKMPYVSGNTNFFPAALPNDGLIDLVVFDSRYKAMQNSKALLSLDKGTHVWEDCVEHFKVSAYRLIPKKNRKCYISVDGENFPYEAFQVEVLHKVMRTILWEGSVYTGSGYLENCKI</sequence>
<dbReference type="PROSITE" id="PS50146">
    <property type="entry name" value="DAGK"/>
    <property type="match status" value="1"/>
</dbReference>
<reference evidence="6 7" key="1">
    <citation type="journal article" date="2023" name="Elife">
        <title>Identification of key yeast species and microbe-microbe interactions impacting larval growth of Drosophila in the wild.</title>
        <authorList>
            <person name="Mure A."/>
            <person name="Sugiura Y."/>
            <person name="Maeda R."/>
            <person name="Honda K."/>
            <person name="Sakurai N."/>
            <person name="Takahashi Y."/>
            <person name="Watada M."/>
            <person name="Katoh T."/>
            <person name="Gotoh A."/>
            <person name="Gotoh Y."/>
            <person name="Taniguchi I."/>
            <person name="Nakamura K."/>
            <person name="Hayashi T."/>
            <person name="Katayama T."/>
            <person name="Uemura T."/>
            <person name="Hattori Y."/>
        </authorList>
    </citation>
    <scope>NUCLEOTIDE SEQUENCE [LARGE SCALE GENOMIC DNA]</scope>
    <source>
        <strain evidence="6 7">PK-24</strain>
    </source>
</reference>
<dbReference type="Gene3D" id="3.40.50.10330">
    <property type="entry name" value="Probable inorganic polyphosphate/atp-NAD kinase, domain 1"/>
    <property type="match status" value="1"/>
</dbReference>
<dbReference type="PANTHER" id="PTHR12358:SF31">
    <property type="entry name" value="ACYLGLYCEROL KINASE, MITOCHONDRIAL"/>
    <property type="match status" value="1"/>
</dbReference>
<evidence type="ECO:0000313" key="7">
    <source>
        <dbReference type="Proteomes" id="UP001378960"/>
    </source>
</evidence>
<dbReference type="InterPro" id="IPR001206">
    <property type="entry name" value="Diacylglycerol_kinase_cat_dom"/>
</dbReference>
<evidence type="ECO:0000256" key="4">
    <source>
        <dbReference type="ARBA" id="ARBA00022840"/>
    </source>
</evidence>
<evidence type="ECO:0000259" key="5">
    <source>
        <dbReference type="PROSITE" id="PS50146"/>
    </source>
</evidence>
<dbReference type="InterPro" id="IPR017438">
    <property type="entry name" value="ATP-NAD_kinase_N"/>
</dbReference>
<keyword evidence="4" id="KW-0067">ATP-binding</keyword>
<gene>
    <name evidence="6" type="ORF">DAPK24_016110</name>
</gene>
<dbReference type="GO" id="GO:0005524">
    <property type="term" value="F:ATP binding"/>
    <property type="evidence" value="ECO:0007669"/>
    <property type="project" value="UniProtKB-KW"/>
</dbReference>
<dbReference type="PANTHER" id="PTHR12358">
    <property type="entry name" value="SPHINGOSINE KINASE"/>
    <property type="match status" value="1"/>
</dbReference>
<dbReference type="Pfam" id="PF00781">
    <property type="entry name" value="DAGK_cat"/>
    <property type="match status" value="1"/>
</dbReference>
<organism evidence="6 7">
    <name type="scientific">Pichia kluyveri</name>
    <name type="common">Yeast</name>
    <dbReference type="NCBI Taxonomy" id="36015"/>
    <lineage>
        <taxon>Eukaryota</taxon>
        <taxon>Fungi</taxon>
        <taxon>Dikarya</taxon>
        <taxon>Ascomycota</taxon>
        <taxon>Saccharomycotina</taxon>
        <taxon>Pichiomycetes</taxon>
        <taxon>Pichiales</taxon>
        <taxon>Pichiaceae</taxon>
        <taxon>Pichia</taxon>
    </lineage>
</organism>
<dbReference type="GO" id="GO:0001727">
    <property type="term" value="F:lipid kinase activity"/>
    <property type="evidence" value="ECO:0007669"/>
    <property type="project" value="TreeGrafter"/>
</dbReference>
<comment type="caution">
    <text evidence="6">The sequence shown here is derived from an EMBL/GenBank/DDBJ whole genome shotgun (WGS) entry which is preliminary data.</text>
</comment>
<keyword evidence="2" id="KW-0547">Nucleotide-binding</keyword>
<keyword evidence="1" id="KW-0808">Transferase</keyword>
<evidence type="ECO:0000256" key="2">
    <source>
        <dbReference type="ARBA" id="ARBA00022741"/>
    </source>
</evidence>
<dbReference type="InterPro" id="IPR050187">
    <property type="entry name" value="Lipid_Phosphate_FormReg"/>
</dbReference>
<dbReference type="Pfam" id="PF19279">
    <property type="entry name" value="YegS_C"/>
    <property type="match status" value="1"/>
</dbReference>
<dbReference type="InterPro" id="IPR016064">
    <property type="entry name" value="NAD/diacylglycerol_kinase_sf"/>
</dbReference>
<evidence type="ECO:0000256" key="3">
    <source>
        <dbReference type="ARBA" id="ARBA00022777"/>
    </source>
</evidence>
<dbReference type="GO" id="GO:0046512">
    <property type="term" value="P:sphingosine biosynthetic process"/>
    <property type="evidence" value="ECO:0007669"/>
    <property type="project" value="TreeGrafter"/>
</dbReference>
<evidence type="ECO:0000256" key="1">
    <source>
        <dbReference type="ARBA" id="ARBA00022679"/>
    </source>
</evidence>
<dbReference type="AlphaFoldDB" id="A0AAV5R185"/>
<dbReference type="SMART" id="SM00046">
    <property type="entry name" value="DAGKc"/>
    <property type="match status" value="1"/>
</dbReference>